<sequence length="241" mass="25300">MEFFQVVDPVTLEPTSWAHVALELVLTVACAVLLGACLQVLPEKLVRRSKMVRAKVPGAFTKEAAIPATKPAVSPKSPISGPATPATTATALSTTPAKTPSPKATPAHTSVVAASTLNDVLESFFEGESLLDEALLDATAPFALPNEGTPTAKPTPLRDPKRISNGTSAFSKELSSRMTTGLHSQSHPAALVPPLKGTSKPAGAHDTMEKNLEDVLDAYMAEEQLLDEAMLDSALEAAQKR</sequence>
<feature type="transmembrane region" description="Helical" evidence="2">
    <location>
        <begin position="20"/>
        <end position="41"/>
    </location>
</feature>
<evidence type="ECO:0000256" key="2">
    <source>
        <dbReference type="SAM" id="Phobius"/>
    </source>
</evidence>
<reference evidence="3 4" key="1">
    <citation type="submission" date="2021-02" db="EMBL/GenBank/DDBJ databases">
        <title>Porcisia hertigi Genome sequencing and assembly.</title>
        <authorList>
            <person name="Almutairi H."/>
            <person name="Gatherer D."/>
        </authorList>
    </citation>
    <scope>NUCLEOTIDE SEQUENCE [LARGE SCALE GENOMIC DNA]</scope>
    <source>
        <strain evidence="3 4">C119</strain>
    </source>
</reference>
<dbReference type="KEGG" id="phet:94291570"/>
<evidence type="ECO:0000313" key="3">
    <source>
        <dbReference type="EMBL" id="KAG5508279.1"/>
    </source>
</evidence>
<name>A0A836LDQ5_9TRYP</name>
<feature type="compositionally biased region" description="Polar residues" evidence="1">
    <location>
        <begin position="176"/>
        <end position="187"/>
    </location>
</feature>
<organism evidence="3 4">
    <name type="scientific">Porcisia hertigi</name>
    <dbReference type="NCBI Taxonomy" id="2761500"/>
    <lineage>
        <taxon>Eukaryota</taxon>
        <taxon>Discoba</taxon>
        <taxon>Euglenozoa</taxon>
        <taxon>Kinetoplastea</taxon>
        <taxon>Metakinetoplastina</taxon>
        <taxon>Trypanosomatida</taxon>
        <taxon>Trypanosomatidae</taxon>
        <taxon>Leishmaniinae</taxon>
        <taxon>Porcisia</taxon>
    </lineage>
</organism>
<keyword evidence="4" id="KW-1185">Reference proteome</keyword>
<evidence type="ECO:0000256" key="1">
    <source>
        <dbReference type="SAM" id="MobiDB-lite"/>
    </source>
</evidence>
<feature type="region of interest" description="Disordered" evidence="1">
    <location>
        <begin position="142"/>
        <end position="205"/>
    </location>
</feature>
<dbReference type="RefSeq" id="XP_067758168.1">
    <property type="nucleotide sequence ID" value="XM_067901493.1"/>
</dbReference>
<evidence type="ECO:0000313" key="4">
    <source>
        <dbReference type="Proteomes" id="UP000674318"/>
    </source>
</evidence>
<protein>
    <recommendedName>
        <fullName evidence="5">Transmembrane protein</fullName>
    </recommendedName>
</protein>
<gene>
    <name evidence="3" type="ORF">JKF63_05535</name>
</gene>
<dbReference type="Proteomes" id="UP000674318">
    <property type="component" value="Chromosome 17"/>
</dbReference>
<keyword evidence="2" id="KW-0812">Transmembrane</keyword>
<feature type="compositionally biased region" description="Low complexity" evidence="1">
    <location>
        <begin position="77"/>
        <end position="107"/>
    </location>
</feature>
<dbReference type="OrthoDB" id="267981at2759"/>
<dbReference type="EMBL" id="JAFJZO010000017">
    <property type="protein sequence ID" value="KAG5508279.1"/>
    <property type="molecule type" value="Genomic_DNA"/>
</dbReference>
<accession>A0A836LDQ5</accession>
<keyword evidence="2" id="KW-1133">Transmembrane helix</keyword>
<comment type="caution">
    <text evidence="3">The sequence shown here is derived from an EMBL/GenBank/DDBJ whole genome shotgun (WGS) entry which is preliminary data.</text>
</comment>
<evidence type="ECO:0008006" key="5">
    <source>
        <dbReference type="Google" id="ProtNLM"/>
    </source>
</evidence>
<dbReference type="GeneID" id="94291570"/>
<dbReference type="AlphaFoldDB" id="A0A836LDQ5"/>
<proteinExistence type="predicted"/>
<feature type="region of interest" description="Disordered" evidence="1">
    <location>
        <begin position="71"/>
        <end position="107"/>
    </location>
</feature>
<keyword evidence="2" id="KW-0472">Membrane</keyword>